<dbReference type="AlphaFoldDB" id="A0AAV2I6C2"/>
<dbReference type="Proteomes" id="UP001497497">
    <property type="component" value="Unassembled WGS sequence"/>
</dbReference>
<organism evidence="1 2">
    <name type="scientific">Lymnaea stagnalis</name>
    <name type="common">Great pond snail</name>
    <name type="synonym">Helix stagnalis</name>
    <dbReference type="NCBI Taxonomy" id="6523"/>
    <lineage>
        <taxon>Eukaryota</taxon>
        <taxon>Metazoa</taxon>
        <taxon>Spiralia</taxon>
        <taxon>Lophotrochozoa</taxon>
        <taxon>Mollusca</taxon>
        <taxon>Gastropoda</taxon>
        <taxon>Heterobranchia</taxon>
        <taxon>Euthyneura</taxon>
        <taxon>Panpulmonata</taxon>
        <taxon>Hygrophila</taxon>
        <taxon>Lymnaeoidea</taxon>
        <taxon>Lymnaeidae</taxon>
        <taxon>Lymnaea</taxon>
    </lineage>
</organism>
<sequence length="88" mass="9746">SPCPTGFTGEKCEMICHCQNEACDVNGHCTDGSSCTTGWFGAACQYRNFAQGLNELLTDNEDSTCYKSDDKSIEAKLSRPLHFSWIRL</sequence>
<name>A0AAV2I6C2_LYMST</name>
<dbReference type="Gene3D" id="2.170.300.10">
    <property type="entry name" value="Tie2 ligand-binding domain superfamily"/>
    <property type="match status" value="1"/>
</dbReference>
<proteinExistence type="predicted"/>
<reference evidence="1 2" key="1">
    <citation type="submission" date="2024-04" db="EMBL/GenBank/DDBJ databases">
        <authorList>
            <consortium name="Genoscope - CEA"/>
            <person name="William W."/>
        </authorList>
    </citation>
    <scope>NUCLEOTIDE SEQUENCE [LARGE SCALE GENOMIC DNA]</scope>
</reference>
<evidence type="ECO:0000313" key="2">
    <source>
        <dbReference type="Proteomes" id="UP001497497"/>
    </source>
</evidence>
<protein>
    <recommendedName>
        <fullName evidence="3">EGF-like domain-containing protein</fullName>
    </recommendedName>
</protein>
<keyword evidence="2" id="KW-1185">Reference proteome</keyword>
<feature type="non-terminal residue" evidence="1">
    <location>
        <position position="88"/>
    </location>
</feature>
<accession>A0AAV2I6C2</accession>
<evidence type="ECO:0008006" key="3">
    <source>
        <dbReference type="Google" id="ProtNLM"/>
    </source>
</evidence>
<dbReference type="EMBL" id="CAXITT010000362">
    <property type="protein sequence ID" value="CAL1539948.1"/>
    <property type="molecule type" value="Genomic_DNA"/>
</dbReference>
<evidence type="ECO:0000313" key="1">
    <source>
        <dbReference type="EMBL" id="CAL1539948.1"/>
    </source>
</evidence>
<gene>
    <name evidence="1" type="ORF">GSLYS_00013681001</name>
</gene>
<feature type="non-terminal residue" evidence="1">
    <location>
        <position position="1"/>
    </location>
</feature>
<comment type="caution">
    <text evidence="1">The sequence shown here is derived from an EMBL/GenBank/DDBJ whole genome shotgun (WGS) entry which is preliminary data.</text>
</comment>